<dbReference type="RefSeq" id="WP_201548674.1">
    <property type="nucleotide sequence ID" value="NZ_CAJGZK010000030.1"/>
</dbReference>
<evidence type="ECO:0000313" key="1">
    <source>
        <dbReference type="EMBL" id="MFC6382223.1"/>
    </source>
</evidence>
<protein>
    <submittedName>
        <fullName evidence="1">Uncharacterized protein</fullName>
    </submittedName>
</protein>
<accession>A0ABW1WCB8</accession>
<dbReference type="InterPro" id="IPR053841">
    <property type="entry name" value="MksE"/>
</dbReference>
<organism evidence="1 2">
    <name type="scientific">Psychrobacter glacincola</name>
    <dbReference type="NCBI Taxonomy" id="56810"/>
    <lineage>
        <taxon>Bacteria</taxon>
        <taxon>Pseudomonadati</taxon>
        <taxon>Pseudomonadota</taxon>
        <taxon>Gammaproteobacteria</taxon>
        <taxon>Moraxellales</taxon>
        <taxon>Moraxellaceae</taxon>
        <taxon>Psychrobacter</taxon>
    </lineage>
</organism>
<keyword evidence="2" id="KW-1185">Reference proteome</keyword>
<evidence type="ECO:0000313" key="2">
    <source>
        <dbReference type="Proteomes" id="UP001596264"/>
    </source>
</evidence>
<dbReference type="Pfam" id="PF21980">
    <property type="entry name" value="MksE"/>
    <property type="match status" value="1"/>
</dbReference>
<name>A0ABW1WCB8_9GAMM</name>
<dbReference type="EMBL" id="JBHSTZ010000059">
    <property type="protein sequence ID" value="MFC6382223.1"/>
    <property type="molecule type" value="Genomic_DNA"/>
</dbReference>
<reference evidence="2" key="1">
    <citation type="journal article" date="2019" name="Int. J. Syst. Evol. Microbiol.">
        <title>The Global Catalogue of Microorganisms (GCM) 10K type strain sequencing project: providing services to taxonomists for standard genome sequencing and annotation.</title>
        <authorList>
            <consortium name="The Broad Institute Genomics Platform"/>
            <consortium name="The Broad Institute Genome Sequencing Center for Infectious Disease"/>
            <person name="Wu L."/>
            <person name="Ma J."/>
        </authorList>
    </citation>
    <scope>NUCLEOTIDE SEQUENCE [LARGE SCALE GENOMIC DNA]</scope>
    <source>
        <strain evidence="2">CCM 2050</strain>
    </source>
</reference>
<comment type="caution">
    <text evidence="1">The sequence shown here is derived from an EMBL/GenBank/DDBJ whole genome shotgun (WGS) entry which is preliminary data.</text>
</comment>
<proteinExistence type="predicted"/>
<gene>
    <name evidence="1" type="ORF">ACFP58_12305</name>
</gene>
<sequence>MKEHEILRLLMNNKFICSVSYPEAYRHLRDNKVAYDRMVSQLQPFGVNLVTLSDGEVYAGLNNIPSDSDRRAVVKQFNEIYHDIAPIVEMIACLSTADEGNVLTVGENLSQTELVLEANNNKHFASMLNEVSEITGASKKPNDEKVAALLERLQKHEILKLVEPNKKIYRATGKIGYIYDVFDYIAENILDEPTEEIFAEQQGLGL</sequence>
<dbReference type="Proteomes" id="UP001596264">
    <property type="component" value="Unassembled WGS sequence"/>
</dbReference>